<reference evidence="2" key="1">
    <citation type="submission" date="2022-10" db="EMBL/GenBank/DDBJ databases">
        <authorList>
            <person name="Chen Y."/>
            <person name="Dougan E. K."/>
            <person name="Chan C."/>
            <person name="Rhodes N."/>
            <person name="Thang M."/>
        </authorList>
    </citation>
    <scope>NUCLEOTIDE SEQUENCE</scope>
</reference>
<gene>
    <name evidence="2" type="ORF">C1SCF055_LOCUS30173</name>
</gene>
<keyword evidence="4" id="KW-1185">Reference proteome</keyword>
<dbReference type="EMBL" id="CAMXCT020003424">
    <property type="protein sequence ID" value="CAL1157760.1"/>
    <property type="molecule type" value="Genomic_DNA"/>
</dbReference>
<dbReference type="AlphaFoldDB" id="A0A9P1D710"/>
<dbReference type="OrthoDB" id="423629at2759"/>
<evidence type="ECO:0000313" key="3">
    <source>
        <dbReference type="EMBL" id="CAL1157760.1"/>
    </source>
</evidence>
<sequence>MALSSGPAGGLAGDLHPFQNRCSLREVESNVDPASYEHFIEMLRQGSAGALRVAASARLLQREAHKTSTFAKAALGAATSILDHPDGTPGMLAKRETQRYAIAWWNRYFKDLAESEPKRIRARRSMADAKAQKEDLESKLAQLQSINKDEFRKRLSDQRQDLKAREADLNANTQSNLQMKMELAEATGNKMEAAKYRDKLDDYWVKREKEEASLQEIKEDLAKQQTFINKLPGELKSTESKAKSAAKRFDKAVERLGKIRGHLDELQMNLPLKPTNPYEKLPRANCYRLGRTPAEASMASPVEFWMLTTMPRFLQRRSGDFL</sequence>
<dbReference type="Proteomes" id="UP001152797">
    <property type="component" value="Unassembled WGS sequence"/>
</dbReference>
<reference evidence="3" key="2">
    <citation type="submission" date="2024-04" db="EMBL/GenBank/DDBJ databases">
        <authorList>
            <person name="Chen Y."/>
            <person name="Shah S."/>
            <person name="Dougan E. K."/>
            <person name="Thang M."/>
            <person name="Chan C."/>
        </authorList>
    </citation>
    <scope>NUCLEOTIDE SEQUENCE [LARGE SCALE GENOMIC DNA]</scope>
</reference>
<evidence type="ECO:0000313" key="2">
    <source>
        <dbReference type="EMBL" id="CAI4004385.1"/>
    </source>
</evidence>
<dbReference type="EMBL" id="CAMXCT030003424">
    <property type="protein sequence ID" value="CAL4791697.1"/>
    <property type="molecule type" value="Genomic_DNA"/>
</dbReference>
<dbReference type="EMBL" id="CAMXCT010003424">
    <property type="protein sequence ID" value="CAI4004385.1"/>
    <property type="molecule type" value="Genomic_DNA"/>
</dbReference>
<comment type="caution">
    <text evidence="2">The sequence shown here is derived from an EMBL/GenBank/DDBJ whole genome shotgun (WGS) entry which is preliminary data.</text>
</comment>
<proteinExistence type="predicted"/>
<feature type="coiled-coil region" evidence="1">
    <location>
        <begin position="119"/>
        <end position="172"/>
    </location>
</feature>
<protein>
    <submittedName>
        <fullName evidence="2">Uncharacterized protein</fullName>
    </submittedName>
</protein>
<name>A0A9P1D710_9DINO</name>
<accession>A0A9P1D710</accession>
<evidence type="ECO:0000313" key="4">
    <source>
        <dbReference type="Proteomes" id="UP001152797"/>
    </source>
</evidence>
<keyword evidence="1" id="KW-0175">Coiled coil</keyword>
<evidence type="ECO:0000256" key="1">
    <source>
        <dbReference type="SAM" id="Coils"/>
    </source>
</evidence>
<organism evidence="2">
    <name type="scientific">Cladocopium goreaui</name>
    <dbReference type="NCBI Taxonomy" id="2562237"/>
    <lineage>
        <taxon>Eukaryota</taxon>
        <taxon>Sar</taxon>
        <taxon>Alveolata</taxon>
        <taxon>Dinophyceae</taxon>
        <taxon>Suessiales</taxon>
        <taxon>Symbiodiniaceae</taxon>
        <taxon>Cladocopium</taxon>
    </lineage>
</organism>